<evidence type="ECO:0000313" key="1">
    <source>
        <dbReference type="EMBL" id="KGR85361.1"/>
    </source>
</evidence>
<dbReference type="RefSeq" id="WP_036153681.1">
    <property type="nucleotide sequence ID" value="NZ_AVCX01000007.1"/>
</dbReference>
<dbReference type="AlphaFoldDB" id="A0A0A3IKT1"/>
<organism evidence="1 2">
    <name type="scientific">Lysinibacillus odysseyi 34hs-1 = NBRC 100172</name>
    <dbReference type="NCBI Taxonomy" id="1220589"/>
    <lineage>
        <taxon>Bacteria</taxon>
        <taxon>Bacillati</taxon>
        <taxon>Bacillota</taxon>
        <taxon>Bacilli</taxon>
        <taxon>Bacillales</taxon>
        <taxon>Bacillaceae</taxon>
        <taxon>Lysinibacillus</taxon>
    </lineage>
</organism>
<gene>
    <name evidence="1" type="ORF">CD32_08985</name>
</gene>
<accession>A0A0A3IKT1</accession>
<reference evidence="1 2" key="1">
    <citation type="submission" date="2014-02" db="EMBL/GenBank/DDBJ databases">
        <title>Draft genome sequence of Lysinibacillus odysseyi NBRC 100172.</title>
        <authorList>
            <person name="Zhang F."/>
            <person name="Wang G."/>
            <person name="Zhang L."/>
        </authorList>
    </citation>
    <scope>NUCLEOTIDE SEQUENCE [LARGE SCALE GENOMIC DNA]</scope>
    <source>
        <strain evidence="1 2">NBRC 100172</strain>
    </source>
</reference>
<dbReference type="eggNOG" id="ENOG5032VFX">
    <property type="taxonomic scope" value="Bacteria"/>
</dbReference>
<dbReference type="OrthoDB" id="2449993at2"/>
<keyword evidence="2" id="KW-1185">Reference proteome</keyword>
<evidence type="ECO:0008006" key="3">
    <source>
        <dbReference type="Google" id="ProtNLM"/>
    </source>
</evidence>
<comment type="caution">
    <text evidence="1">The sequence shown here is derived from an EMBL/GenBank/DDBJ whole genome shotgun (WGS) entry which is preliminary data.</text>
</comment>
<dbReference type="Proteomes" id="UP000030437">
    <property type="component" value="Unassembled WGS sequence"/>
</dbReference>
<sequence>MQDNYKEKDLRQLILSTIEAVGMNTELKKDECGINMSYNFIGDYVGYDKKRLVDAWKEMQADIPFEQYVKTLTMHELGHAIDREALQASLERTLEILDMKNSHCPRELYTNIDLLSVLLEEQKMDITFEETAWRNAKYLNEAAGLVDDFTFEFIKKHSLATYKDLYEEDLALYNKLAEERTLQPV</sequence>
<evidence type="ECO:0000313" key="2">
    <source>
        <dbReference type="Proteomes" id="UP000030437"/>
    </source>
</evidence>
<protein>
    <recommendedName>
        <fullName evidence="3">Integrase</fullName>
    </recommendedName>
</protein>
<dbReference type="EMBL" id="JPVP01000054">
    <property type="protein sequence ID" value="KGR85361.1"/>
    <property type="molecule type" value="Genomic_DNA"/>
</dbReference>
<proteinExistence type="predicted"/>
<name>A0A0A3IKT1_9BACI</name>